<feature type="signal peptide" evidence="1">
    <location>
        <begin position="1"/>
        <end position="21"/>
    </location>
</feature>
<name>A0A3A1NKG3_9FLAO</name>
<reference evidence="3 5" key="2">
    <citation type="submission" date="2019-07" db="EMBL/GenBank/DDBJ databases">
        <title>Draft genome of two Muricauda strains isolated from deep sea.</title>
        <authorList>
            <person name="Sun C."/>
        </authorList>
    </citation>
    <scope>NUCLEOTIDE SEQUENCE [LARGE SCALE GENOMIC DNA]</scope>
    <source>
        <strain evidence="3 5">72</strain>
    </source>
</reference>
<dbReference type="EMBL" id="VNWK01000009">
    <property type="protein sequence ID" value="TXJ99608.1"/>
    <property type="molecule type" value="Genomic_DNA"/>
</dbReference>
<dbReference type="EMBL" id="QXFI01000009">
    <property type="protein sequence ID" value="RIV46722.1"/>
    <property type="molecule type" value="Genomic_DNA"/>
</dbReference>
<evidence type="ECO:0000313" key="4">
    <source>
        <dbReference type="Proteomes" id="UP000266691"/>
    </source>
</evidence>
<evidence type="ECO:0000256" key="1">
    <source>
        <dbReference type="SAM" id="SignalP"/>
    </source>
</evidence>
<keyword evidence="5" id="KW-1185">Reference proteome</keyword>
<dbReference type="Proteomes" id="UP000321621">
    <property type="component" value="Unassembled WGS sequence"/>
</dbReference>
<dbReference type="AlphaFoldDB" id="A0A3A1NKG3"/>
<proteinExistence type="predicted"/>
<evidence type="ECO:0008006" key="6">
    <source>
        <dbReference type="Google" id="ProtNLM"/>
    </source>
</evidence>
<comment type="caution">
    <text evidence="2">The sequence shown here is derived from an EMBL/GenBank/DDBJ whole genome shotgun (WGS) entry which is preliminary data.</text>
</comment>
<protein>
    <recommendedName>
        <fullName evidence="6">DUF4412 domain-containing protein</fullName>
    </recommendedName>
</protein>
<gene>
    <name evidence="2" type="ORF">D2V05_01825</name>
    <name evidence="3" type="ORF">FQ017_01810</name>
</gene>
<evidence type="ECO:0000313" key="2">
    <source>
        <dbReference type="EMBL" id="RIV46722.1"/>
    </source>
</evidence>
<evidence type="ECO:0000313" key="3">
    <source>
        <dbReference type="EMBL" id="TXJ99608.1"/>
    </source>
</evidence>
<feature type="chain" id="PRO_5017463137" description="DUF4412 domain-containing protein" evidence="1">
    <location>
        <begin position="22"/>
        <end position="255"/>
    </location>
</feature>
<sequence>MKRTRNILIIISCMVISVTNAQSLGTKLGGLIGKSAKLKPEMLPESYEFNWLFKTLIKDGKGNESNMDFMFMEGDVKYYGMEMSNEQLKGQGQLFVVTDRGLEISTMFMLKQKGMGSENMAQMVSLPKEALENNAKNEEHYIYSELPPKVILNYNCKGIQMENDEYLMTLYYATDAPVSFFKVFGDDKKSIPKGFDPKWLDQMKDGLVMEMVCTNKKKDKYSFTMTAKSLEQKDMAIYRKDFQFMNGFMGLGSKN</sequence>
<evidence type="ECO:0000313" key="5">
    <source>
        <dbReference type="Proteomes" id="UP000321621"/>
    </source>
</evidence>
<reference evidence="2 4" key="1">
    <citation type="submission" date="2018-08" db="EMBL/GenBank/DDBJ databases">
        <title>Proposal of Muricauda 72 sp.nov. and Muricauda NH166 sp.nov., isolated from seawater.</title>
        <authorList>
            <person name="Cheng H."/>
            <person name="Wu Y.-H."/>
            <person name="Guo L.-L."/>
            <person name="Xu X.-W."/>
        </authorList>
    </citation>
    <scope>NUCLEOTIDE SEQUENCE [LARGE SCALE GENOMIC DNA]</scope>
    <source>
        <strain evidence="2 4">72</strain>
    </source>
</reference>
<dbReference type="RefSeq" id="WP_119645891.1">
    <property type="nucleotide sequence ID" value="NZ_QXFI01000009.1"/>
</dbReference>
<dbReference type="Proteomes" id="UP000266691">
    <property type="component" value="Unassembled WGS sequence"/>
</dbReference>
<keyword evidence="1" id="KW-0732">Signal</keyword>
<dbReference type="OrthoDB" id="1524221at2"/>
<organism evidence="2 4">
    <name type="scientific">Flagellimonas pelagia</name>
    <dbReference type="NCBI Taxonomy" id="2306998"/>
    <lineage>
        <taxon>Bacteria</taxon>
        <taxon>Pseudomonadati</taxon>
        <taxon>Bacteroidota</taxon>
        <taxon>Flavobacteriia</taxon>
        <taxon>Flavobacteriales</taxon>
        <taxon>Flavobacteriaceae</taxon>
        <taxon>Flagellimonas</taxon>
    </lineage>
</organism>
<accession>A0A3A1NKG3</accession>